<proteinExistence type="predicted"/>
<sequence>MANWRLDETLTVEQALAAFAIPEESGGRVAALSISLSEDVSSIPNIEEYLLSCGLQRDGNDPFKADYIVIGGGTAGLAVASRLAENDPNILVVVVEAGYQRDNDPLIDVPGLYGMSVGNTQYDWAYKTVPQPNLDQREISSAAGKVLGGSSAINYMVRMRASSPEYDNWAKFGAGWDWKGLLPYFKKQESYQAPIWGTPQIFPGITKEQDNAARQQEPKFRGHAGPTSSTHNEIYTEVLEPTIKALNNLKIPTNRTPGYGNSTGIFNIATAVNRDTGRRSYAANTYRKLPKARNLIVLTGLCATKLLLKTESGSELVTGVQLVYSNPETSFPGSSELLASKEVILSAGAYNTPRLLELSGIGDPKVLKPLGIDAVIDLPGVGSNLQEHPFFISDFTVKKGVFTFDKLRIDSEYQAAQMAEYREKGTGAYATTVSAYGFITLDKFLTTAEIGDLKKKLDKLINEASSEFYKQQLQIRKDYLDHPGVGDVEIIMVPKAFATQPPKDDTSYMSLCTCIPHAVARGTVHITKNDALLPPAIDPQYLSNEVDTYILTKAAQFLRTISENAELKSYIDAPSSPPADVKTYEQWEAYVRAHTSTVQHPAGTAAMASKELGGVVDSKLLVYGTKNLRVVDMSIVPIHIAAHTLDTAYAIGEKAFAIIAGQDNA</sequence>
<dbReference type="Proteomes" id="UP000790377">
    <property type="component" value="Unassembled WGS sequence"/>
</dbReference>
<accession>A0ACB8A9D8</accession>
<keyword evidence="2" id="KW-1185">Reference proteome</keyword>
<protein>
    <submittedName>
        <fullName evidence="1">Alcohol oxidase</fullName>
    </submittedName>
</protein>
<reference evidence="1" key="1">
    <citation type="journal article" date="2021" name="New Phytol.">
        <title>Evolutionary innovations through gain and loss of genes in the ectomycorrhizal Boletales.</title>
        <authorList>
            <person name="Wu G."/>
            <person name="Miyauchi S."/>
            <person name="Morin E."/>
            <person name="Kuo A."/>
            <person name="Drula E."/>
            <person name="Varga T."/>
            <person name="Kohler A."/>
            <person name="Feng B."/>
            <person name="Cao Y."/>
            <person name="Lipzen A."/>
            <person name="Daum C."/>
            <person name="Hundley H."/>
            <person name="Pangilinan J."/>
            <person name="Johnson J."/>
            <person name="Barry K."/>
            <person name="LaButti K."/>
            <person name="Ng V."/>
            <person name="Ahrendt S."/>
            <person name="Min B."/>
            <person name="Choi I.G."/>
            <person name="Park H."/>
            <person name="Plett J.M."/>
            <person name="Magnuson J."/>
            <person name="Spatafora J.W."/>
            <person name="Nagy L.G."/>
            <person name="Henrissat B."/>
            <person name="Grigoriev I.V."/>
            <person name="Yang Z.L."/>
            <person name="Xu J."/>
            <person name="Martin F.M."/>
        </authorList>
    </citation>
    <scope>NUCLEOTIDE SEQUENCE</scope>
    <source>
        <strain evidence="1">ATCC 28755</strain>
    </source>
</reference>
<gene>
    <name evidence="1" type="ORF">BJ138DRAFT_1114776</name>
</gene>
<name>A0ACB8A9D8_9AGAM</name>
<evidence type="ECO:0000313" key="2">
    <source>
        <dbReference type="Proteomes" id="UP000790377"/>
    </source>
</evidence>
<dbReference type="EMBL" id="MU267747">
    <property type="protein sequence ID" value="KAH7909679.1"/>
    <property type="molecule type" value="Genomic_DNA"/>
</dbReference>
<evidence type="ECO:0000313" key="1">
    <source>
        <dbReference type="EMBL" id="KAH7909679.1"/>
    </source>
</evidence>
<organism evidence="1 2">
    <name type="scientific">Hygrophoropsis aurantiaca</name>
    <dbReference type="NCBI Taxonomy" id="72124"/>
    <lineage>
        <taxon>Eukaryota</taxon>
        <taxon>Fungi</taxon>
        <taxon>Dikarya</taxon>
        <taxon>Basidiomycota</taxon>
        <taxon>Agaricomycotina</taxon>
        <taxon>Agaricomycetes</taxon>
        <taxon>Agaricomycetidae</taxon>
        <taxon>Boletales</taxon>
        <taxon>Coniophorineae</taxon>
        <taxon>Hygrophoropsidaceae</taxon>
        <taxon>Hygrophoropsis</taxon>
    </lineage>
</organism>
<comment type="caution">
    <text evidence="1">The sequence shown here is derived from an EMBL/GenBank/DDBJ whole genome shotgun (WGS) entry which is preliminary data.</text>
</comment>